<dbReference type="InterPro" id="IPR018109">
    <property type="entry name" value="Folylpolyglutamate_synth_CS"/>
</dbReference>
<dbReference type="EMBL" id="PVNA01000011">
    <property type="protein sequence ID" value="PRX11417.1"/>
    <property type="molecule type" value="Genomic_DNA"/>
</dbReference>
<comment type="cofactor">
    <cofactor evidence="1">
        <name>Mg(2+)</name>
        <dbReference type="ChEBI" id="CHEBI:18420"/>
    </cofactor>
</comment>
<dbReference type="InterPro" id="IPR036615">
    <property type="entry name" value="Mur_ligase_C_dom_sf"/>
</dbReference>
<evidence type="ECO:0000256" key="12">
    <source>
        <dbReference type="ARBA" id="ARBA00022840"/>
    </source>
</evidence>
<evidence type="ECO:0000256" key="10">
    <source>
        <dbReference type="ARBA" id="ARBA00022723"/>
    </source>
</evidence>
<evidence type="ECO:0000256" key="16">
    <source>
        <dbReference type="ARBA" id="ARBA00030592"/>
    </source>
</evidence>
<keyword evidence="27" id="KW-1185">Reference proteome</keyword>
<evidence type="ECO:0000313" key="24">
    <source>
        <dbReference type="EMBL" id="KEZ94009.1"/>
    </source>
</evidence>
<comment type="pathway">
    <text evidence="4">Cofactor biosynthesis; tetrahydrofolylpolyglutamate biosynthesis.</text>
</comment>
<dbReference type="EC" id="6.3.2.17" evidence="7"/>
<evidence type="ECO:0000259" key="22">
    <source>
        <dbReference type="Pfam" id="PF02875"/>
    </source>
</evidence>
<evidence type="ECO:0000256" key="14">
    <source>
        <dbReference type="ARBA" id="ARBA00022909"/>
    </source>
</evidence>
<dbReference type="PROSITE" id="PS01011">
    <property type="entry name" value="FOLYLPOLYGLU_SYNT_1"/>
    <property type="match status" value="1"/>
</dbReference>
<dbReference type="AlphaFoldDB" id="A0A084JYH5"/>
<dbReference type="InterPro" id="IPR013221">
    <property type="entry name" value="Mur_ligase_cen"/>
</dbReference>
<comment type="function">
    <text evidence="2">Functions in two distinct reactions of the de novo folate biosynthetic pathway. Catalyzes the addition of a glutamate residue to dihydropteroate (7,8-dihydropteroate or H2Pte) to form dihydrofolate (7,8-dihydrofolate monoglutamate or H2Pte-Glu). Also catalyzes successive additions of L-glutamate to tetrahydrofolate or 10-formyltetrahydrofolate or 5,10-methylenetetrahydrofolate, leading to folylpolyglutamate derivatives.</text>
</comment>
<evidence type="ECO:0000313" key="26">
    <source>
        <dbReference type="Proteomes" id="UP000028531"/>
    </source>
</evidence>
<comment type="pathway">
    <text evidence="3">Cofactor biosynthesis; tetrahydrofolate biosynthesis; 7,8-dihydrofolate from 2-amino-4-hydroxy-6-hydroxymethyl-7,8-dihydropteridine diphosphate and 4-aminobenzoate: step 2/2.</text>
</comment>
<evidence type="ECO:0000256" key="5">
    <source>
        <dbReference type="ARBA" id="ARBA00008276"/>
    </source>
</evidence>
<evidence type="ECO:0000256" key="11">
    <source>
        <dbReference type="ARBA" id="ARBA00022741"/>
    </source>
</evidence>
<evidence type="ECO:0000256" key="1">
    <source>
        <dbReference type="ARBA" id="ARBA00001946"/>
    </source>
</evidence>
<comment type="similarity">
    <text evidence="5">Belongs to the folylpolyglutamate synthase family.</text>
</comment>
<dbReference type="RefSeq" id="WP_036579862.1">
    <property type="nucleotide sequence ID" value="NZ_JPJI01000023.1"/>
</dbReference>
<comment type="caution">
    <text evidence="24">The sequence shown here is derived from an EMBL/GenBank/DDBJ whole genome shotgun (WGS) entry which is preliminary data.</text>
</comment>
<evidence type="ECO:0000256" key="21">
    <source>
        <dbReference type="ARBA" id="ARBA00049161"/>
    </source>
</evidence>
<dbReference type="Gene3D" id="3.90.190.20">
    <property type="entry name" value="Mur ligase, C-terminal domain"/>
    <property type="match status" value="1"/>
</dbReference>
<evidence type="ECO:0000256" key="3">
    <source>
        <dbReference type="ARBA" id="ARBA00004799"/>
    </source>
</evidence>
<sequence length="405" mass="45362">MDYSQTLNWLFNQLPMYQRVGKAAYKANLDNTILLDNHLGNPHLSFSTIHVAGTNGKGSTCHMIASVLQEAGYNVGLYTSPHLKDFRERIKINGVMVSEDYVIAFVNRNKLFFESNQLSFFEMTVGMAFQYFKEQEVDIAIIETGLGGRLDSTNIIKPLVSVITNIDKDHVAMLGNTLIKIAGEKAGIIKNNVPVVVGERRDSLRNSFRESAIKKHSIYHQVNYRLKPLATDLKGEYQKYNSRVAQTALNVLTQSSNFEISLAQLEAGLLKVAANTGLRGRYELLQVQPRVIADTAHNKAGIKTLVKQLKLEKFNKLHIVMGMVSDKDVDQVLSLMPKNAFYYIAKPNVIRGMEIDVLSSFFKKHQFNFKKFNSVSDALDKAKSLAHSDDLIVVTGSVFVVAEII</sequence>
<evidence type="ECO:0000259" key="23">
    <source>
        <dbReference type="Pfam" id="PF08245"/>
    </source>
</evidence>
<evidence type="ECO:0000256" key="7">
    <source>
        <dbReference type="ARBA" id="ARBA00013025"/>
    </source>
</evidence>
<dbReference type="SUPFAM" id="SSF53623">
    <property type="entry name" value="MurD-like peptide ligases, catalytic domain"/>
    <property type="match status" value="1"/>
</dbReference>
<keyword evidence="9" id="KW-0436">Ligase</keyword>
<dbReference type="Gene3D" id="3.40.1190.10">
    <property type="entry name" value="Mur-like, catalytic domain"/>
    <property type="match status" value="1"/>
</dbReference>
<dbReference type="FunFam" id="3.40.1190.10:FF:000011">
    <property type="entry name" value="Folylpolyglutamate synthase/dihydrofolate synthase"/>
    <property type="match status" value="1"/>
</dbReference>
<feature type="domain" description="Mur ligase central" evidence="23">
    <location>
        <begin position="51"/>
        <end position="260"/>
    </location>
</feature>
<organism evidence="24 26">
    <name type="scientific">Nonlabens ulvanivorans</name>
    <name type="common">Persicivirga ulvanivorans</name>
    <dbReference type="NCBI Taxonomy" id="906888"/>
    <lineage>
        <taxon>Bacteria</taxon>
        <taxon>Pseudomonadati</taxon>
        <taxon>Bacteroidota</taxon>
        <taxon>Flavobacteriia</taxon>
        <taxon>Flavobacteriales</taxon>
        <taxon>Flavobacteriaceae</taxon>
        <taxon>Nonlabens</taxon>
    </lineage>
</organism>
<dbReference type="GO" id="GO:0008841">
    <property type="term" value="F:dihydrofolate synthase activity"/>
    <property type="evidence" value="ECO:0007669"/>
    <property type="project" value="UniProtKB-EC"/>
</dbReference>
<keyword evidence="14" id="KW-0289">Folate biosynthesis</keyword>
<dbReference type="GO" id="GO:0046656">
    <property type="term" value="P:folic acid biosynthetic process"/>
    <property type="evidence" value="ECO:0007669"/>
    <property type="project" value="UniProtKB-KW"/>
</dbReference>
<evidence type="ECO:0000256" key="17">
    <source>
        <dbReference type="ARBA" id="ARBA00032510"/>
    </source>
</evidence>
<evidence type="ECO:0000256" key="13">
    <source>
        <dbReference type="ARBA" id="ARBA00022842"/>
    </source>
</evidence>
<dbReference type="InterPro" id="IPR001645">
    <property type="entry name" value="Folylpolyglutamate_synth"/>
</dbReference>
<accession>A0A084JYH5</accession>
<comment type="catalytic activity">
    <reaction evidence="19">
        <text>10-formyltetrahydrofolyl-(gamma-L-Glu)(n) + L-glutamate + ATP = 10-formyltetrahydrofolyl-(gamma-L-Glu)(n+1) + ADP + phosphate + H(+)</text>
        <dbReference type="Rhea" id="RHEA:51904"/>
        <dbReference type="Rhea" id="RHEA-COMP:13088"/>
        <dbReference type="Rhea" id="RHEA-COMP:14300"/>
        <dbReference type="ChEBI" id="CHEBI:15378"/>
        <dbReference type="ChEBI" id="CHEBI:29985"/>
        <dbReference type="ChEBI" id="CHEBI:30616"/>
        <dbReference type="ChEBI" id="CHEBI:43474"/>
        <dbReference type="ChEBI" id="CHEBI:134413"/>
        <dbReference type="ChEBI" id="CHEBI:456216"/>
        <dbReference type="EC" id="6.3.2.17"/>
    </reaction>
</comment>
<dbReference type="EC" id="6.3.2.12" evidence="6"/>
<keyword evidence="13" id="KW-0460">Magnesium</keyword>
<dbReference type="InterPro" id="IPR004101">
    <property type="entry name" value="Mur_ligase_C"/>
</dbReference>
<proteinExistence type="inferred from homology"/>
<protein>
    <recommendedName>
        <fullName evidence="8">Dihydrofolate synthase/folylpolyglutamate synthase</fullName>
        <ecNumber evidence="6">6.3.2.12</ecNumber>
        <ecNumber evidence="7">6.3.2.17</ecNumber>
    </recommendedName>
    <alternativeName>
        <fullName evidence="17">Folylpoly-gamma-glutamate synthetase-dihydrofolate synthetase</fullName>
    </alternativeName>
    <alternativeName>
        <fullName evidence="15">Folylpolyglutamate synthetase</fullName>
    </alternativeName>
    <alternativeName>
        <fullName evidence="16">Tetrahydrofolylpolyglutamate synthase</fullName>
    </alternativeName>
</protein>
<evidence type="ECO:0000256" key="6">
    <source>
        <dbReference type="ARBA" id="ARBA00013023"/>
    </source>
</evidence>
<evidence type="ECO:0000313" key="25">
    <source>
        <dbReference type="EMBL" id="PRX11417.1"/>
    </source>
</evidence>
<dbReference type="PROSITE" id="PS01012">
    <property type="entry name" value="FOLYLPOLYGLU_SYNT_2"/>
    <property type="match status" value="1"/>
</dbReference>
<evidence type="ECO:0000256" key="18">
    <source>
        <dbReference type="ARBA" id="ARBA00047493"/>
    </source>
</evidence>
<evidence type="ECO:0000256" key="19">
    <source>
        <dbReference type="ARBA" id="ARBA00047808"/>
    </source>
</evidence>
<dbReference type="NCBIfam" id="TIGR01499">
    <property type="entry name" value="folC"/>
    <property type="match status" value="1"/>
</dbReference>
<comment type="catalytic activity">
    <reaction evidence="20">
        <text>(6R)-5,10-methylenetetrahydrofolyl-(gamma-L-Glu)(n) + L-glutamate + ATP = (6R)-5,10-methylenetetrahydrofolyl-(gamma-L-Glu)(n+1) + ADP + phosphate + H(+)</text>
        <dbReference type="Rhea" id="RHEA:51912"/>
        <dbReference type="Rhea" id="RHEA-COMP:13257"/>
        <dbReference type="Rhea" id="RHEA-COMP:13258"/>
        <dbReference type="ChEBI" id="CHEBI:15378"/>
        <dbReference type="ChEBI" id="CHEBI:29985"/>
        <dbReference type="ChEBI" id="CHEBI:30616"/>
        <dbReference type="ChEBI" id="CHEBI:43474"/>
        <dbReference type="ChEBI" id="CHEBI:136572"/>
        <dbReference type="ChEBI" id="CHEBI:456216"/>
        <dbReference type="EC" id="6.3.2.17"/>
    </reaction>
</comment>
<evidence type="ECO:0000256" key="15">
    <source>
        <dbReference type="ARBA" id="ARBA00030048"/>
    </source>
</evidence>
<reference evidence="25 27" key="2">
    <citation type="submission" date="2018-03" db="EMBL/GenBank/DDBJ databases">
        <title>Genomic Encyclopedia of Archaeal and Bacterial Type Strains, Phase II (KMG-II): from individual species to whole genera.</title>
        <authorList>
            <person name="Goeker M."/>
        </authorList>
    </citation>
    <scope>NUCLEOTIDE SEQUENCE [LARGE SCALE GENOMIC DNA]</scope>
    <source>
        <strain evidence="25 27">DSM 22727</strain>
    </source>
</reference>
<dbReference type="Proteomes" id="UP000028531">
    <property type="component" value="Unassembled WGS sequence"/>
</dbReference>
<evidence type="ECO:0000256" key="20">
    <source>
        <dbReference type="ARBA" id="ARBA00049035"/>
    </source>
</evidence>
<reference evidence="24 26" key="1">
    <citation type="submission" date="2014-07" db="EMBL/GenBank/DDBJ databases">
        <title>Draft genome sequence of Nonlabens ulvanivorans, an ulvan degrading bacterium.</title>
        <authorList>
            <person name="Kopel M."/>
            <person name="Helbert W."/>
            <person name="Henrissat B."/>
            <person name="Doniger T."/>
            <person name="Banin E."/>
        </authorList>
    </citation>
    <scope>NUCLEOTIDE SEQUENCE [LARGE SCALE GENOMIC DNA]</scope>
    <source>
        <strain evidence="24 26">PLR</strain>
    </source>
</reference>
<dbReference type="OrthoDB" id="9809356at2"/>
<dbReference type="EMBL" id="JPJI01000023">
    <property type="protein sequence ID" value="KEZ94009.1"/>
    <property type="molecule type" value="Genomic_DNA"/>
</dbReference>
<evidence type="ECO:0000256" key="2">
    <source>
        <dbReference type="ARBA" id="ARBA00002714"/>
    </source>
</evidence>
<comment type="catalytic activity">
    <reaction evidence="18">
        <text>(6S)-5,6,7,8-tetrahydrofolyl-(gamma-L-Glu)(n) + L-glutamate + ATP = (6S)-5,6,7,8-tetrahydrofolyl-(gamma-L-Glu)(n+1) + ADP + phosphate + H(+)</text>
        <dbReference type="Rhea" id="RHEA:10580"/>
        <dbReference type="Rhea" id="RHEA-COMP:14738"/>
        <dbReference type="Rhea" id="RHEA-COMP:14740"/>
        <dbReference type="ChEBI" id="CHEBI:15378"/>
        <dbReference type="ChEBI" id="CHEBI:29985"/>
        <dbReference type="ChEBI" id="CHEBI:30616"/>
        <dbReference type="ChEBI" id="CHEBI:43474"/>
        <dbReference type="ChEBI" id="CHEBI:141005"/>
        <dbReference type="ChEBI" id="CHEBI:456216"/>
        <dbReference type="EC" id="6.3.2.17"/>
    </reaction>
</comment>
<gene>
    <name evidence="24" type="ORF">IL45_02355</name>
    <name evidence="25" type="ORF">LY02_02864</name>
</gene>
<keyword evidence="11" id="KW-0547">Nucleotide-binding</keyword>
<dbReference type="PANTHER" id="PTHR11136:SF0">
    <property type="entry name" value="DIHYDROFOLATE SYNTHETASE-RELATED"/>
    <property type="match status" value="1"/>
</dbReference>
<dbReference type="Pfam" id="PF08245">
    <property type="entry name" value="Mur_ligase_M"/>
    <property type="match status" value="1"/>
</dbReference>
<dbReference type="PANTHER" id="PTHR11136">
    <property type="entry name" value="FOLYLPOLYGLUTAMATE SYNTHASE-RELATED"/>
    <property type="match status" value="1"/>
</dbReference>
<dbReference type="PIRSF" id="PIRSF001563">
    <property type="entry name" value="Folylpolyglu_synth"/>
    <property type="match status" value="1"/>
</dbReference>
<dbReference type="GO" id="GO:0005737">
    <property type="term" value="C:cytoplasm"/>
    <property type="evidence" value="ECO:0007669"/>
    <property type="project" value="TreeGrafter"/>
</dbReference>
<feature type="domain" description="Mur ligase C-terminal" evidence="22">
    <location>
        <begin position="280"/>
        <end position="397"/>
    </location>
</feature>
<dbReference type="GO" id="GO:0005524">
    <property type="term" value="F:ATP binding"/>
    <property type="evidence" value="ECO:0007669"/>
    <property type="project" value="UniProtKB-KW"/>
</dbReference>
<evidence type="ECO:0000256" key="9">
    <source>
        <dbReference type="ARBA" id="ARBA00022598"/>
    </source>
</evidence>
<name>A0A084JYH5_NONUL</name>
<dbReference type="InterPro" id="IPR036565">
    <property type="entry name" value="Mur-like_cat_sf"/>
</dbReference>
<evidence type="ECO:0000313" key="27">
    <source>
        <dbReference type="Proteomes" id="UP000239997"/>
    </source>
</evidence>
<evidence type="ECO:0000256" key="4">
    <source>
        <dbReference type="ARBA" id="ARBA00005150"/>
    </source>
</evidence>
<dbReference type="Pfam" id="PF02875">
    <property type="entry name" value="Mur_ligase_C"/>
    <property type="match status" value="1"/>
</dbReference>
<dbReference type="SUPFAM" id="SSF53244">
    <property type="entry name" value="MurD-like peptide ligases, peptide-binding domain"/>
    <property type="match status" value="1"/>
</dbReference>
<dbReference type="GO" id="GO:0046872">
    <property type="term" value="F:metal ion binding"/>
    <property type="evidence" value="ECO:0007669"/>
    <property type="project" value="UniProtKB-KW"/>
</dbReference>
<evidence type="ECO:0000256" key="8">
    <source>
        <dbReference type="ARBA" id="ARBA00019357"/>
    </source>
</evidence>
<keyword evidence="10" id="KW-0479">Metal-binding</keyword>
<keyword evidence="12" id="KW-0067">ATP-binding</keyword>
<dbReference type="Proteomes" id="UP000239997">
    <property type="component" value="Unassembled WGS sequence"/>
</dbReference>
<comment type="catalytic activity">
    <reaction evidence="21">
        <text>7,8-dihydropteroate + L-glutamate + ATP = 7,8-dihydrofolate + ADP + phosphate + H(+)</text>
        <dbReference type="Rhea" id="RHEA:23584"/>
        <dbReference type="ChEBI" id="CHEBI:15378"/>
        <dbReference type="ChEBI" id="CHEBI:17839"/>
        <dbReference type="ChEBI" id="CHEBI:29985"/>
        <dbReference type="ChEBI" id="CHEBI:30616"/>
        <dbReference type="ChEBI" id="CHEBI:43474"/>
        <dbReference type="ChEBI" id="CHEBI:57451"/>
        <dbReference type="ChEBI" id="CHEBI:456216"/>
        <dbReference type="EC" id="6.3.2.12"/>
    </reaction>
</comment>
<dbReference type="GO" id="GO:0004326">
    <property type="term" value="F:tetrahydrofolylpolyglutamate synthase activity"/>
    <property type="evidence" value="ECO:0007669"/>
    <property type="project" value="UniProtKB-EC"/>
</dbReference>